<dbReference type="Proteomes" id="UP000285794">
    <property type="component" value="Unassembled WGS sequence"/>
</dbReference>
<protein>
    <submittedName>
        <fullName evidence="1">Uncharacterized protein</fullName>
    </submittedName>
</protein>
<reference evidence="1 2" key="1">
    <citation type="submission" date="2018-07" db="EMBL/GenBank/DDBJ databases">
        <title>Draft genome sequence of Ancylomarina sp. M1P.</title>
        <authorList>
            <person name="Yadav S."/>
            <person name="Villanueva L."/>
            <person name="Damste J.S.S."/>
        </authorList>
    </citation>
    <scope>NUCLEOTIDE SEQUENCE [LARGE SCALE GENOMIC DNA]</scope>
    <source>
        <strain evidence="1 2">M1P</strain>
    </source>
</reference>
<dbReference type="AlphaFoldDB" id="A0A425Y418"/>
<keyword evidence="2" id="KW-1185">Reference proteome</keyword>
<sequence length="81" mass="9492">MEELFVFDSKDEVLSVYCNEQKEEDVTLLIGVFDMSDNGCLVSYIEYKNSPAKLSRQSSSYIEQIRDKYDDVNYLPFKVKM</sequence>
<gene>
    <name evidence="1" type="ORF">DWB61_06130</name>
</gene>
<proteinExistence type="predicted"/>
<accession>A0A425Y418</accession>
<evidence type="ECO:0000313" key="1">
    <source>
        <dbReference type="EMBL" id="RRG23013.1"/>
    </source>
</evidence>
<dbReference type="RefSeq" id="WP_125030013.1">
    <property type="nucleotide sequence ID" value="NZ_JAPXVP010000004.1"/>
</dbReference>
<dbReference type="EMBL" id="QQWG01000004">
    <property type="protein sequence ID" value="RRG23013.1"/>
    <property type="molecule type" value="Genomic_DNA"/>
</dbReference>
<name>A0A425Y418_9BACT</name>
<evidence type="ECO:0000313" key="2">
    <source>
        <dbReference type="Proteomes" id="UP000285794"/>
    </source>
</evidence>
<organism evidence="1 2">
    <name type="scientific">Ancylomarina euxinus</name>
    <dbReference type="NCBI Taxonomy" id="2283627"/>
    <lineage>
        <taxon>Bacteria</taxon>
        <taxon>Pseudomonadati</taxon>
        <taxon>Bacteroidota</taxon>
        <taxon>Bacteroidia</taxon>
        <taxon>Marinilabiliales</taxon>
        <taxon>Marinifilaceae</taxon>
        <taxon>Ancylomarina</taxon>
    </lineage>
</organism>
<comment type="caution">
    <text evidence="1">The sequence shown here is derived from an EMBL/GenBank/DDBJ whole genome shotgun (WGS) entry which is preliminary data.</text>
</comment>